<dbReference type="GO" id="GO:0004829">
    <property type="term" value="F:threonine-tRNA ligase activity"/>
    <property type="evidence" value="ECO:0007669"/>
    <property type="project" value="UniProtKB-UniRule"/>
</dbReference>
<dbReference type="SUPFAM" id="SSF55681">
    <property type="entry name" value="Class II aaRS and biotin synthetases"/>
    <property type="match status" value="1"/>
</dbReference>
<dbReference type="Gene3D" id="3.30.930.10">
    <property type="entry name" value="Bira Bifunctional Protein, Domain 2"/>
    <property type="match status" value="1"/>
</dbReference>
<evidence type="ECO:0000256" key="8">
    <source>
        <dbReference type="ARBA" id="ARBA00022840"/>
    </source>
</evidence>
<keyword evidence="2 13" id="KW-0963">Cytoplasm</keyword>
<dbReference type="Proteomes" id="UP000612362">
    <property type="component" value="Unassembled WGS sequence"/>
</dbReference>
<dbReference type="InterPro" id="IPR012947">
    <property type="entry name" value="tRNA_SAD"/>
</dbReference>
<dbReference type="PRINTS" id="PR01047">
    <property type="entry name" value="TRNASYNTHTHR"/>
</dbReference>
<dbReference type="Pfam" id="PF03129">
    <property type="entry name" value="HGTP_anticodon"/>
    <property type="match status" value="1"/>
</dbReference>
<evidence type="ECO:0000256" key="5">
    <source>
        <dbReference type="ARBA" id="ARBA00022723"/>
    </source>
</evidence>
<dbReference type="GO" id="GO:0006435">
    <property type="term" value="P:threonyl-tRNA aminoacylation"/>
    <property type="evidence" value="ECO:0007669"/>
    <property type="project" value="UniProtKB-UniRule"/>
</dbReference>
<reference evidence="15" key="1">
    <citation type="submission" date="2020-10" db="EMBL/GenBank/DDBJ databases">
        <title>Taxonomic study of unclassified bacteria belonging to the class Ktedonobacteria.</title>
        <authorList>
            <person name="Yabe S."/>
            <person name="Wang C.M."/>
            <person name="Zheng Y."/>
            <person name="Sakai Y."/>
            <person name="Cavaletti L."/>
            <person name="Monciardini P."/>
            <person name="Donadio S."/>
        </authorList>
    </citation>
    <scope>NUCLEOTIDE SEQUENCE</scope>
    <source>
        <strain evidence="15">SOSP1-1</strain>
    </source>
</reference>
<dbReference type="InterPro" id="IPR047246">
    <property type="entry name" value="ThrRS_anticodon"/>
</dbReference>
<dbReference type="InterPro" id="IPR006195">
    <property type="entry name" value="aa-tRNA-synth_II"/>
</dbReference>
<keyword evidence="6 13" id="KW-0547">Nucleotide-binding</keyword>
<comment type="cofactor">
    <cofactor evidence="13">
        <name>Zn(2+)</name>
        <dbReference type="ChEBI" id="CHEBI:29105"/>
    </cofactor>
    <text evidence="13">Binds 1 zinc ion per subunit.</text>
</comment>
<organism evidence="15 16">
    <name type="scientific">Ktedonospora formicarum</name>
    <dbReference type="NCBI Taxonomy" id="2778364"/>
    <lineage>
        <taxon>Bacteria</taxon>
        <taxon>Bacillati</taxon>
        <taxon>Chloroflexota</taxon>
        <taxon>Ktedonobacteria</taxon>
        <taxon>Ktedonobacterales</taxon>
        <taxon>Ktedonobacteraceae</taxon>
        <taxon>Ktedonospora</taxon>
    </lineage>
</organism>
<dbReference type="Gene3D" id="3.30.54.20">
    <property type="match status" value="1"/>
</dbReference>
<evidence type="ECO:0000259" key="14">
    <source>
        <dbReference type="PROSITE" id="PS50862"/>
    </source>
</evidence>
<evidence type="ECO:0000256" key="3">
    <source>
        <dbReference type="ARBA" id="ARBA00022555"/>
    </source>
</evidence>
<keyword evidence="10 13" id="KW-0648">Protein biosynthesis</keyword>
<dbReference type="SMART" id="SM00863">
    <property type="entry name" value="tRNA_SAD"/>
    <property type="match status" value="1"/>
</dbReference>
<dbReference type="InterPro" id="IPR004154">
    <property type="entry name" value="Anticodon-bd"/>
</dbReference>
<evidence type="ECO:0000313" key="16">
    <source>
        <dbReference type="Proteomes" id="UP000612362"/>
    </source>
</evidence>
<keyword evidence="5 13" id="KW-0479">Metal-binding</keyword>
<dbReference type="SUPFAM" id="SSF55186">
    <property type="entry name" value="ThrRS/AlaRS common domain"/>
    <property type="match status" value="1"/>
</dbReference>
<keyword evidence="4 13" id="KW-0436">Ligase</keyword>
<dbReference type="InterPro" id="IPR045864">
    <property type="entry name" value="aa-tRNA-synth_II/BPL/LPL"/>
</dbReference>
<dbReference type="InterPro" id="IPR033728">
    <property type="entry name" value="ThrRS_core"/>
</dbReference>
<feature type="binding site" evidence="13">
    <location>
        <position position="307"/>
    </location>
    <ligand>
        <name>Zn(2+)</name>
        <dbReference type="ChEBI" id="CHEBI:29105"/>
        <note>catalytic</note>
    </ligand>
</feature>
<keyword evidence="8 13" id="KW-0067">ATP-binding</keyword>
<feature type="domain" description="Aminoacyl-transfer RNA synthetases class-II family profile" evidence="14">
    <location>
        <begin position="245"/>
        <end position="510"/>
    </location>
</feature>
<dbReference type="Gene3D" id="3.30.980.10">
    <property type="entry name" value="Threonyl-trna Synthetase, Chain A, domain 2"/>
    <property type="match status" value="1"/>
</dbReference>
<dbReference type="EC" id="6.1.1.3" evidence="13"/>
<evidence type="ECO:0000256" key="10">
    <source>
        <dbReference type="ARBA" id="ARBA00022917"/>
    </source>
</evidence>
<dbReference type="GO" id="GO:0005737">
    <property type="term" value="C:cytoplasm"/>
    <property type="evidence" value="ECO:0007669"/>
    <property type="project" value="UniProtKB-SubCell"/>
</dbReference>
<keyword evidence="11 13" id="KW-0030">Aminoacyl-tRNA synthetase</keyword>
<evidence type="ECO:0000256" key="1">
    <source>
        <dbReference type="ARBA" id="ARBA00008226"/>
    </source>
</evidence>
<dbReference type="InterPro" id="IPR018163">
    <property type="entry name" value="Thr/Ala-tRNA-synth_IIc_edit"/>
</dbReference>
<dbReference type="SUPFAM" id="SSF52954">
    <property type="entry name" value="Class II aaRS ABD-related"/>
    <property type="match status" value="1"/>
</dbReference>
<evidence type="ECO:0000256" key="4">
    <source>
        <dbReference type="ARBA" id="ARBA00022598"/>
    </source>
</evidence>
<dbReference type="CDD" id="cd00771">
    <property type="entry name" value="ThrRS_core"/>
    <property type="match status" value="1"/>
</dbReference>
<dbReference type="PANTHER" id="PTHR11451">
    <property type="entry name" value="THREONINE-TRNA LIGASE"/>
    <property type="match status" value="1"/>
</dbReference>
<dbReference type="AlphaFoldDB" id="A0A8J3MS34"/>
<proteinExistence type="inferred from homology"/>
<evidence type="ECO:0000256" key="11">
    <source>
        <dbReference type="ARBA" id="ARBA00023146"/>
    </source>
</evidence>
<dbReference type="RefSeq" id="WP_220196055.1">
    <property type="nucleotide sequence ID" value="NZ_BNJF01000002.1"/>
</dbReference>
<comment type="subcellular location">
    <subcellularLocation>
        <location evidence="13">Cytoplasm</location>
    </subcellularLocation>
</comment>
<protein>
    <recommendedName>
        <fullName evidence="13">Threonine--tRNA ligase</fullName>
        <ecNumber evidence="13">6.1.1.3</ecNumber>
    </recommendedName>
    <alternativeName>
        <fullName evidence="13">Threonyl-tRNA synthetase</fullName>
        <shortName evidence="13">ThrRS</shortName>
    </alternativeName>
</protein>
<evidence type="ECO:0000256" key="6">
    <source>
        <dbReference type="ARBA" id="ARBA00022741"/>
    </source>
</evidence>
<evidence type="ECO:0000256" key="13">
    <source>
        <dbReference type="HAMAP-Rule" id="MF_00184"/>
    </source>
</evidence>
<comment type="catalytic activity">
    <reaction evidence="12 13">
        <text>tRNA(Thr) + L-threonine + ATP = L-threonyl-tRNA(Thr) + AMP + diphosphate + H(+)</text>
        <dbReference type="Rhea" id="RHEA:24624"/>
        <dbReference type="Rhea" id="RHEA-COMP:9670"/>
        <dbReference type="Rhea" id="RHEA-COMP:9704"/>
        <dbReference type="ChEBI" id="CHEBI:15378"/>
        <dbReference type="ChEBI" id="CHEBI:30616"/>
        <dbReference type="ChEBI" id="CHEBI:33019"/>
        <dbReference type="ChEBI" id="CHEBI:57926"/>
        <dbReference type="ChEBI" id="CHEBI:78442"/>
        <dbReference type="ChEBI" id="CHEBI:78534"/>
        <dbReference type="ChEBI" id="CHEBI:456215"/>
        <dbReference type="EC" id="6.1.1.3"/>
    </reaction>
</comment>
<comment type="subunit">
    <text evidence="13">Homodimer.</text>
</comment>
<feature type="binding site" evidence="13">
    <location>
        <position position="358"/>
    </location>
    <ligand>
        <name>Zn(2+)</name>
        <dbReference type="ChEBI" id="CHEBI:29105"/>
        <note>catalytic</note>
    </ligand>
</feature>
<dbReference type="InterPro" id="IPR036621">
    <property type="entry name" value="Anticodon-bd_dom_sf"/>
</dbReference>
<dbReference type="Gene3D" id="3.40.50.800">
    <property type="entry name" value="Anticodon-binding domain"/>
    <property type="match status" value="1"/>
</dbReference>
<dbReference type="FunFam" id="3.40.50.800:FF:000001">
    <property type="entry name" value="Threonine--tRNA ligase"/>
    <property type="match status" value="1"/>
</dbReference>
<keyword evidence="16" id="KW-1185">Reference proteome</keyword>
<comment type="caution">
    <text evidence="13">Lacks conserved residue(s) required for the propagation of feature annotation.</text>
</comment>
<evidence type="ECO:0000256" key="9">
    <source>
        <dbReference type="ARBA" id="ARBA00022884"/>
    </source>
</evidence>
<accession>A0A8J3MS34</accession>
<dbReference type="GO" id="GO:0005524">
    <property type="term" value="F:ATP binding"/>
    <property type="evidence" value="ECO:0007669"/>
    <property type="project" value="UniProtKB-UniRule"/>
</dbReference>
<comment type="caution">
    <text evidence="15">The sequence shown here is derived from an EMBL/GenBank/DDBJ whole genome shotgun (WGS) entry which is preliminary data.</text>
</comment>
<dbReference type="InterPro" id="IPR002320">
    <property type="entry name" value="Thr-tRNA-ligase_IIa"/>
</dbReference>
<dbReference type="CDD" id="cd00860">
    <property type="entry name" value="ThrRS_anticodon"/>
    <property type="match status" value="1"/>
</dbReference>
<keyword evidence="9 13" id="KW-0694">RNA-binding</keyword>
<dbReference type="HAMAP" id="MF_00184">
    <property type="entry name" value="Thr_tRNA_synth"/>
    <property type="match status" value="1"/>
</dbReference>
<dbReference type="PROSITE" id="PS50862">
    <property type="entry name" value="AA_TRNA_LIGASE_II"/>
    <property type="match status" value="1"/>
</dbReference>
<dbReference type="InterPro" id="IPR002314">
    <property type="entry name" value="aa-tRNA-synt_IIb"/>
</dbReference>
<evidence type="ECO:0000313" key="15">
    <source>
        <dbReference type="EMBL" id="GHO46692.1"/>
    </source>
</evidence>
<evidence type="ECO:0000256" key="7">
    <source>
        <dbReference type="ARBA" id="ARBA00022833"/>
    </source>
</evidence>
<dbReference type="Pfam" id="PF07973">
    <property type="entry name" value="tRNA_SAD"/>
    <property type="match status" value="1"/>
</dbReference>
<name>A0A8J3MS34_9CHLR</name>
<dbReference type="FunFam" id="3.30.930.10:FF:000002">
    <property type="entry name" value="Threonine--tRNA ligase"/>
    <property type="match status" value="1"/>
</dbReference>
<evidence type="ECO:0000256" key="12">
    <source>
        <dbReference type="ARBA" id="ARBA00049515"/>
    </source>
</evidence>
<sequence length="624" mass="71382">MGTAVEAAGKHTQQELDRMRHSTAHLMAAAVQAIWPEAKFGVGPAIKHGFYYDMDLPVALTPKDLERIEKKMRELKNKKLGYKRIEIGVDEAIEEMSKRNQPYKVELLKLLKERGSTAVVQETGDAEAIGVSEGQGGAEIVSFYETGDFLDLCRGPHVNDTTEIGAFKLMSIAGAYWRGNEKNPQLQRLYGTAFYSKEELDQYLWLLEESKKRDHRRLGMELDLFTFSDLVGAGLPLFTAKGTLVRDLLEEFVQSLQEPLGYQRVHIPHITKNDLYKTSGHWDKFQEDIFHVSGKSGEDFCMKPMNCPHHTQIYASRLRSYRELPIRMSEVTSVYRDELPGTLHGLSRVRAITQDDGHVFCTPDQVQEEALRIYSIIEDFYKPFDMKLTVRLSLWDEEHPEKYLGTPELWNSAQDQLRQVLKFKGVEWVEEAGEAAFYGPKIDFTVLDALEREWQLATIQLDFNLPERFDLQYTAPDGQATRPVMLHRAILGSVERFMSILIEHYAGAFPTWLSPVQAMVIPIADRHLDYAHEVRKTLLGVRLNSSRETIRVEIDEARESMQKKIRNAQLQKIPYMLVVGDKEAETRTVALRHRSGSNLGTLSLDAIAERIKTEILTRADLPRE</sequence>
<dbReference type="GO" id="GO:0046872">
    <property type="term" value="F:metal ion binding"/>
    <property type="evidence" value="ECO:0007669"/>
    <property type="project" value="UniProtKB-KW"/>
</dbReference>
<dbReference type="Pfam" id="PF00587">
    <property type="entry name" value="tRNA-synt_2b"/>
    <property type="match status" value="1"/>
</dbReference>
<keyword evidence="3 13" id="KW-0820">tRNA-binding</keyword>
<evidence type="ECO:0000256" key="2">
    <source>
        <dbReference type="ARBA" id="ARBA00022490"/>
    </source>
</evidence>
<dbReference type="NCBIfam" id="TIGR00418">
    <property type="entry name" value="thrS"/>
    <property type="match status" value="1"/>
</dbReference>
<comment type="similarity">
    <text evidence="1 13">Belongs to the class-II aminoacyl-tRNA synthetase family.</text>
</comment>
<gene>
    <name evidence="15" type="primary">thrS_2</name>
    <name evidence="13" type="synonym">thrS</name>
    <name evidence="15" type="ORF">KSX_48550</name>
</gene>
<dbReference type="EMBL" id="BNJF01000002">
    <property type="protein sequence ID" value="GHO46692.1"/>
    <property type="molecule type" value="Genomic_DNA"/>
</dbReference>
<keyword evidence="7 13" id="KW-0862">Zinc</keyword>
<feature type="binding site" evidence="13">
    <location>
        <position position="487"/>
    </location>
    <ligand>
        <name>Zn(2+)</name>
        <dbReference type="ChEBI" id="CHEBI:29105"/>
        <note>catalytic</note>
    </ligand>
</feature>
<dbReference type="PANTHER" id="PTHR11451:SF44">
    <property type="entry name" value="THREONINE--TRNA LIGASE, CHLOROPLASTIC_MITOCHONDRIAL 2"/>
    <property type="match status" value="1"/>
</dbReference>
<dbReference type="GO" id="GO:0000049">
    <property type="term" value="F:tRNA binding"/>
    <property type="evidence" value="ECO:0007669"/>
    <property type="project" value="UniProtKB-KW"/>
</dbReference>